<dbReference type="OrthoDB" id="103819at2759"/>
<reference evidence="1 2" key="1">
    <citation type="submission" date="2019-08" db="EMBL/GenBank/DDBJ databases">
        <title>The genome sequence of a newly discovered highly antifungal drug resistant Aspergillus species, Aspergillus tanneri NIH 1004.</title>
        <authorList>
            <person name="Mounaud S."/>
            <person name="Singh I."/>
            <person name="Joardar V."/>
            <person name="Pakala S."/>
            <person name="Pakala S."/>
            <person name="Venepally P."/>
            <person name="Chung J.K."/>
            <person name="Losada L."/>
            <person name="Nierman W.C."/>
        </authorList>
    </citation>
    <scope>NUCLEOTIDE SEQUENCE [LARGE SCALE GENOMIC DNA]</scope>
    <source>
        <strain evidence="1 2">NIH1004</strain>
    </source>
</reference>
<organism evidence="1 2">
    <name type="scientific">Aspergillus tanneri</name>
    <dbReference type="NCBI Taxonomy" id="1220188"/>
    <lineage>
        <taxon>Eukaryota</taxon>
        <taxon>Fungi</taxon>
        <taxon>Dikarya</taxon>
        <taxon>Ascomycota</taxon>
        <taxon>Pezizomycotina</taxon>
        <taxon>Eurotiomycetes</taxon>
        <taxon>Eurotiomycetidae</taxon>
        <taxon>Eurotiales</taxon>
        <taxon>Aspergillaceae</taxon>
        <taxon>Aspergillus</taxon>
        <taxon>Aspergillus subgen. Circumdati</taxon>
    </lineage>
</organism>
<sequence length="194" mass="21693">MTFSVLMQQGWPFINISELARNVKSLLHCPFTPFIILFCHTICTSSLDDLTRLKEFLDSLETAKASFKSIEKLHQLCNVFYRVARLYLNSLEPGKGETLADDSVRCGRIDEGISAPQMLNPYLANLGIICSAPSDTIATTAIAYDQIMADNWNDTAQAVPSTVSDWYARNLQMMGILESDFADVEYPQVPLSRV</sequence>
<dbReference type="EMBL" id="QUQM01000007">
    <property type="protein sequence ID" value="KAA8646016.1"/>
    <property type="molecule type" value="Genomic_DNA"/>
</dbReference>
<dbReference type="GeneID" id="54330140"/>
<dbReference type="Proteomes" id="UP000324241">
    <property type="component" value="Unassembled WGS sequence"/>
</dbReference>
<dbReference type="RefSeq" id="XP_033425377.1">
    <property type="nucleotide sequence ID" value="XM_033572062.1"/>
</dbReference>
<evidence type="ECO:0000313" key="1">
    <source>
        <dbReference type="EMBL" id="KAA8646016.1"/>
    </source>
</evidence>
<proteinExistence type="predicted"/>
<gene>
    <name evidence="1" type="ORF">ATNIH1004_007438</name>
</gene>
<protein>
    <submittedName>
        <fullName evidence="1">Uncharacterized protein</fullName>
    </submittedName>
</protein>
<accession>A0A5M9MJF8</accession>
<name>A0A5M9MJF8_9EURO</name>
<dbReference type="VEuPathDB" id="FungiDB:EYZ11_008450"/>
<evidence type="ECO:0000313" key="2">
    <source>
        <dbReference type="Proteomes" id="UP000324241"/>
    </source>
</evidence>
<comment type="caution">
    <text evidence="1">The sequence shown here is derived from an EMBL/GenBank/DDBJ whole genome shotgun (WGS) entry which is preliminary data.</text>
</comment>
<dbReference type="AlphaFoldDB" id="A0A5M9MJF8"/>